<gene>
    <name evidence="3" type="ORF">DJ013_08580</name>
</gene>
<dbReference type="RefSeq" id="WP_111371347.1">
    <property type="nucleotide sequence ID" value="NZ_CP029480.1"/>
</dbReference>
<dbReference type="KEGG" id="als:DJ013_08580"/>
<dbReference type="OrthoDB" id="9773582at2"/>
<dbReference type="Proteomes" id="UP000249873">
    <property type="component" value="Chromosome"/>
</dbReference>
<protein>
    <submittedName>
        <fullName evidence="3">Phosphoesterase PA-phosphatase</fullName>
    </submittedName>
</protein>
<dbReference type="EMBL" id="CP029480">
    <property type="protein sequence ID" value="AWV98222.1"/>
    <property type="molecule type" value="Genomic_DNA"/>
</dbReference>
<dbReference type="InterPro" id="IPR036938">
    <property type="entry name" value="PAP2/HPO_sf"/>
</dbReference>
<dbReference type="SMART" id="SM00014">
    <property type="entry name" value="acidPPc"/>
    <property type="match status" value="1"/>
</dbReference>
<keyword evidence="4" id="KW-1185">Reference proteome</keyword>
<feature type="domain" description="Phosphatidic acid phosphatase type 2/haloperoxidase" evidence="2">
    <location>
        <begin position="73"/>
        <end position="184"/>
    </location>
</feature>
<dbReference type="Pfam" id="PF01569">
    <property type="entry name" value="PAP2"/>
    <property type="match status" value="1"/>
</dbReference>
<proteinExistence type="predicted"/>
<feature type="chain" id="PRO_5016284247" evidence="1">
    <location>
        <begin position="19"/>
        <end position="193"/>
    </location>
</feature>
<evidence type="ECO:0000259" key="2">
    <source>
        <dbReference type="SMART" id="SM00014"/>
    </source>
</evidence>
<feature type="signal peptide" evidence="1">
    <location>
        <begin position="1"/>
        <end position="18"/>
    </location>
</feature>
<accession>A0A2Z4GAD9</accession>
<dbReference type="AlphaFoldDB" id="A0A2Z4GAD9"/>
<evidence type="ECO:0000256" key="1">
    <source>
        <dbReference type="SAM" id="SignalP"/>
    </source>
</evidence>
<evidence type="ECO:0000313" key="4">
    <source>
        <dbReference type="Proteomes" id="UP000249873"/>
    </source>
</evidence>
<name>A0A2Z4GAD9_9BACT</name>
<keyword evidence="1" id="KW-0732">Signal</keyword>
<reference evidence="3 4" key="1">
    <citation type="submission" date="2018-05" db="EMBL/GenBank/DDBJ databases">
        <title>Complete genome sequence of Arcticibacterium luteifluviistationis SM1504T, a cytophagaceae bacterium isolated from Arctic surface seawater.</title>
        <authorList>
            <person name="Li Y."/>
            <person name="Qin Q.-L."/>
        </authorList>
    </citation>
    <scope>NUCLEOTIDE SEQUENCE [LARGE SCALE GENOMIC DNA]</scope>
    <source>
        <strain evidence="3 4">SM1504</strain>
    </source>
</reference>
<dbReference type="SUPFAM" id="SSF48317">
    <property type="entry name" value="Acid phosphatase/Vanadium-dependent haloperoxidase"/>
    <property type="match status" value="1"/>
</dbReference>
<dbReference type="InterPro" id="IPR000326">
    <property type="entry name" value="PAP2/HPO"/>
</dbReference>
<dbReference type="PANTHER" id="PTHR14969">
    <property type="entry name" value="SPHINGOSINE-1-PHOSPHATE PHOSPHOHYDROLASE"/>
    <property type="match status" value="1"/>
</dbReference>
<dbReference type="PANTHER" id="PTHR14969:SF13">
    <property type="entry name" value="AT30094P"/>
    <property type="match status" value="1"/>
</dbReference>
<dbReference type="Gene3D" id="1.20.144.10">
    <property type="entry name" value="Phosphatidic acid phosphatase type 2/haloperoxidase"/>
    <property type="match status" value="1"/>
</dbReference>
<sequence>MKWIAFSFFLLFNLNAFGQNIDEKWVLEWNQERNISNDDFFLGLSQSADYVAIATPITLLTAGLIKKDPYLKQKGLQSGVAILGTYGIGYILKKSIKRERPFNQLEGINPIQYKDGFSMPSGSTAVAFASATSLTSTFPKWYVAVPAFGYAGAVGYARIRSGEHYPSDVLLGAVIGAGSVWVSGKLMKLINKN</sequence>
<evidence type="ECO:0000313" key="3">
    <source>
        <dbReference type="EMBL" id="AWV98222.1"/>
    </source>
</evidence>
<organism evidence="3 4">
    <name type="scientific">Arcticibacterium luteifluviistationis</name>
    <dbReference type="NCBI Taxonomy" id="1784714"/>
    <lineage>
        <taxon>Bacteria</taxon>
        <taxon>Pseudomonadati</taxon>
        <taxon>Bacteroidota</taxon>
        <taxon>Cytophagia</taxon>
        <taxon>Cytophagales</taxon>
        <taxon>Leadbetterellaceae</taxon>
        <taxon>Arcticibacterium</taxon>
    </lineage>
</organism>